<dbReference type="SUPFAM" id="SSF46689">
    <property type="entry name" value="Homeodomain-like"/>
    <property type="match status" value="1"/>
</dbReference>
<dbReference type="InterPro" id="IPR009057">
    <property type="entry name" value="Homeodomain-like_sf"/>
</dbReference>
<dbReference type="Gene3D" id="3.30.420.10">
    <property type="entry name" value="Ribonuclease H-like superfamily/Ribonuclease H"/>
    <property type="match status" value="1"/>
</dbReference>
<evidence type="ECO:0000256" key="1">
    <source>
        <dbReference type="ARBA" id="ARBA00022724"/>
    </source>
</evidence>
<dbReference type="PROSITE" id="PS51057">
    <property type="entry name" value="PAIRED_2"/>
    <property type="match status" value="1"/>
</dbReference>
<sequence>MTRPLSNDLRERVVAAVLSGESRRSTAKRFGIAISTAVKLLQRHGATGSVAPGKMGGHRKRVLEPHRAFIAARIREMPHLTLHSLKDELAARGVKVSHNAVWQFLRHEGLSFKKTLFALEQARADIVRRRQRWRSWQGGLDPQCLVFIDETWIKTNMAPLRGWGPKGERLRGLAPHGHWRTLTFLGALRCDRLAAPCVFDGPINGQCFRAYVEQQLITVLKPGDIVIMDNLGSHKSAAIRQMIKAVGARLWYLPPYSPDLNPIEQAFAKIKHWMRQAQKRTVEDTWRHIGHLVETIEATECNNYFANAGYASVKT</sequence>
<dbReference type="Pfam" id="PF00292">
    <property type="entry name" value="PAX"/>
    <property type="match status" value="1"/>
</dbReference>
<dbReference type="Pfam" id="PF13358">
    <property type="entry name" value="DDE_3"/>
    <property type="match status" value="1"/>
</dbReference>
<evidence type="ECO:0000259" key="2">
    <source>
        <dbReference type="PROSITE" id="PS51057"/>
    </source>
</evidence>
<proteinExistence type="predicted"/>
<dbReference type="GO" id="GO:0003677">
    <property type="term" value="F:DNA binding"/>
    <property type="evidence" value="ECO:0007669"/>
    <property type="project" value="InterPro"/>
</dbReference>
<dbReference type="EMBL" id="NPKH01000042">
    <property type="protein sequence ID" value="PAP91369.1"/>
    <property type="molecule type" value="Genomic_DNA"/>
</dbReference>
<comment type="caution">
    <text evidence="3">The sequence shown here is derived from an EMBL/GenBank/DDBJ whole genome shotgun (WGS) entry which is preliminary data.</text>
</comment>
<dbReference type="AlphaFoldDB" id="A0A271K8S2"/>
<evidence type="ECO:0000313" key="4">
    <source>
        <dbReference type="Proteomes" id="UP000215931"/>
    </source>
</evidence>
<evidence type="ECO:0000313" key="3">
    <source>
        <dbReference type="EMBL" id="PAP91369.1"/>
    </source>
</evidence>
<keyword evidence="1" id="KW-0563">Paired box</keyword>
<gene>
    <name evidence="3" type="ORF">CIT31_33080</name>
</gene>
<dbReference type="NCBIfam" id="NF033545">
    <property type="entry name" value="transpos_IS630"/>
    <property type="match status" value="1"/>
</dbReference>
<dbReference type="InterPro" id="IPR047655">
    <property type="entry name" value="Transpos_IS630-like"/>
</dbReference>
<dbReference type="PANTHER" id="PTHR46564:SF1">
    <property type="entry name" value="TRANSPOSASE"/>
    <property type="match status" value="1"/>
</dbReference>
<name>A0A271K8S2_9HYPH</name>
<protein>
    <submittedName>
        <fullName evidence="3">IS630 family transposase</fullName>
    </submittedName>
</protein>
<dbReference type="OrthoDB" id="565387at2"/>
<dbReference type="InterPro" id="IPR038717">
    <property type="entry name" value="Tc1-like_DDE_dom"/>
</dbReference>
<reference evidence="3 4" key="1">
    <citation type="submission" date="2017-08" db="EMBL/GenBank/DDBJ databases">
        <title>Mesorhizobium wenxinae sp. nov., a novel rhizobial species isolated from root nodules of chickpea (Cicer arietinum L.).</title>
        <authorList>
            <person name="Zhang J."/>
        </authorList>
    </citation>
    <scope>NUCLEOTIDE SEQUENCE [LARGE SCALE GENOMIC DNA]</scope>
    <source>
        <strain evidence="4">WYCCWR 10019</strain>
    </source>
</reference>
<dbReference type="InterPro" id="IPR001523">
    <property type="entry name" value="Paired_dom"/>
</dbReference>
<dbReference type="GO" id="GO:0006355">
    <property type="term" value="P:regulation of DNA-templated transcription"/>
    <property type="evidence" value="ECO:0007669"/>
    <property type="project" value="InterPro"/>
</dbReference>
<keyword evidence="4" id="KW-1185">Reference proteome</keyword>
<dbReference type="PANTHER" id="PTHR46564">
    <property type="entry name" value="TRANSPOSASE"/>
    <property type="match status" value="1"/>
</dbReference>
<organism evidence="3 4">
    <name type="scientific">Mesorhizobium wenxiniae</name>
    <dbReference type="NCBI Taxonomy" id="2014805"/>
    <lineage>
        <taxon>Bacteria</taxon>
        <taxon>Pseudomonadati</taxon>
        <taxon>Pseudomonadota</taxon>
        <taxon>Alphaproteobacteria</taxon>
        <taxon>Hyphomicrobiales</taxon>
        <taxon>Phyllobacteriaceae</taxon>
        <taxon>Mesorhizobium</taxon>
    </lineage>
</organism>
<dbReference type="InterPro" id="IPR036397">
    <property type="entry name" value="RNaseH_sf"/>
</dbReference>
<dbReference type="Proteomes" id="UP000215931">
    <property type="component" value="Unassembled WGS sequence"/>
</dbReference>
<dbReference type="RefSeq" id="WP_095522026.1">
    <property type="nucleotide sequence ID" value="NZ_NPKH01000042.1"/>
</dbReference>
<accession>A0A271K8S2</accession>
<dbReference type="Gene3D" id="1.10.10.10">
    <property type="entry name" value="Winged helix-like DNA-binding domain superfamily/Winged helix DNA-binding domain"/>
    <property type="match status" value="1"/>
</dbReference>
<dbReference type="InterPro" id="IPR036388">
    <property type="entry name" value="WH-like_DNA-bd_sf"/>
</dbReference>
<feature type="domain" description="Paired" evidence="2">
    <location>
        <begin position="1"/>
        <end position="108"/>
    </location>
</feature>